<dbReference type="Pfam" id="PF10568">
    <property type="entry name" value="Tom37"/>
    <property type="match status" value="1"/>
</dbReference>
<organism evidence="2 3">
    <name type="scientific">Pichia kluyveri</name>
    <name type="common">Yeast</name>
    <dbReference type="NCBI Taxonomy" id="36015"/>
    <lineage>
        <taxon>Eukaryota</taxon>
        <taxon>Fungi</taxon>
        <taxon>Dikarya</taxon>
        <taxon>Ascomycota</taxon>
        <taxon>Saccharomycotina</taxon>
        <taxon>Pichiomycetes</taxon>
        <taxon>Pichiales</taxon>
        <taxon>Pichiaceae</taxon>
        <taxon>Pichia</taxon>
    </lineage>
</organism>
<reference evidence="2 3" key="1">
    <citation type="journal article" date="2023" name="Elife">
        <title>Identification of key yeast species and microbe-microbe interactions impacting larval growth of Drosophila in the wild.</title>
        <authorList>
            <person name="Mure A."/>
            <person name="Sugiura Y."/>
            <person name="Maeda R."/>
            <person name="Honda K."/>
            <person name="Sakurai N."/>
            <person name="Takahashi Y."/>
            <person name="Watada M."/>
            <person name="Katoh T."/>
            <person name="Gotoh A."/>
            <person name="Gotoh Y."/>
            <person name="Taniguchi I."/>
            <person name="Nakamura K."/>
            <person name="Hayashi T."/>
            <person name="Katayama T."/>
            <person name="Uemura T."/>
            <person name="Hattori Y."/>
        </authorList>
    </citation>
    <scope>NUCLEOTIDE SEQUENCE [LARGE SCALE GENOMIC DNA]</scope>
    <source>
        <strain evidence="2 3">PK-24</strain>
    </source>
</reference>
<sequence length="284" mass="32834">MMNIYTWGNGKEISPFDIESIILSQLINDIDDIKIIPNSNYFISNSQKLPCLITNDEQITGLINIWNYLSPNDNNDSTERLLFDSLLHSIIKNFNIITTYNYFVNTTNYESFTRPAFKNYLPWPFQYLPPLQIRENGIENCMNLGIIDGENDGNSTLDDEEKHLVETPVINDLQKNQIDNNLQLINKKKSIIANLNCIKLLKSTIDNFNQLKEKLSTSNSEFLSLIINSYLQNNIIDELSDNFIKITLERDYPEYLNTKSLPKSYNPSHLTFSNAFKSFISSFI</sequence>
<dbReference type="InterPro" id="IPR019564">
    <property type="entry name" value="Sam37/metaxin_N"/>
</dbReference>
<dbReference type="GO" id="GO:0001401">
    <property type="term" value="C:SAM complex"/>
    <property type="evidence" value="ECO:0007669"/>
    <property type="project" value="InterPro"/>
</dbReference>
<accession>A0AAV5R399</accession>
<evidence type="ECO:0000259" key="1">
    <source>
        <dbReference type="Pfam" id="PF10568"/>
    </source>
</evidence>
<evidence type="ECO:0000313" key="2">
    <source>
        <dbReference type="EMBL" id="GMM45765.1"/>
    </source>
</evidence>
<dbReference type="Proteomes" id="UP001378960">
    <property type="component" value="Unassembled WGS sequence"/>
</dbReference>
<feature type="domain" description="Mitochondrial outer membrane transport complex Sam37/metaxin N-terminal" evidence="1">
    <location>
        <begin position="24"/>
        <end position="134"/>
    </location>
</feature>
<proteinExistence type="predicted"/>
<gene>
    <name evidence="2" type="ORF">DAPK24_023400</name>
</gene>
<evidence type="ECO:0000313" key="3">
    <source>
        <dbReference type="Proteomes" id="UP001378960"/>
    </source>
</evidence>
<keyword evidence="3" id="KW-1185">Reference proteome</keyword>
<comment type="caution">
    <text evidence="2">The sequence shown here is derived from an EMBL/GenBank/DDBJ whole genome shotgun (WGS) entry which is preliminary data.</text>
</comment>
<name>A0AAV5R399_PICKL</name>
<dbReference type="AlphaFoldDB" id="A0AAV5R399"/>
<dbReference type="EMBL" id="BTGB01000003">
    <property type="protein sequence ID" value="GMM45765.1"/>
    <property type="molecule type" value="Genomic_DNA"/>
</dbReference>
<protein>
    <submittedName>
        <fullName evidence="2">SAM complex subunit</fullName>
    </submittedName>
</protein>